<dbReference type="InterPro" id="IPR000873">
    <property type="entry name" value="AMP-dep_synth/lig_dom"/>
</dbReference>
<dbReference type="eggNOG" id="ENOG502SJ01">
    <property type="taxonomic scope" value="Eukaryota"/>
</dbReference>
<dbReference type="EMBL" id="GG697585">
    <property type="protein sequence ID" value="EFQ36824.1"/>
    <property type="molecule type" value="Genomic_DNA"/>
</dbReference>
<dbReference type="Pfam" id="PF00501">
    <property type="entry name" value="AMP-binding"/>
    <property type="match status" value="1"/>
</dbReference>
<evidence type="ECO:0000313" key="6">
    <source>
        <dbReference type="Proteomes" id="UP000008782"/>
    </source>
</evidence>
<dbReference type="Pfam" id="PF23562">
    <property type="entry name" value="AMP-binding_C_3"/>
    <property type="match status" value="1"/>
</dbReference>
<dbReference type="InterPro" id="IPR042099">
    <property type="entry name" value="ANL_N_sf"/>
</dbReference>
<organism evidence="6">
    <name type="scientific">Colletotrichum graminicola (strain M1.001 / M2 / FGSC 10212)</name>
    <name type="common">Maize anthracnose fungus</name>
    <name type="synonym">Glomerella graminicola</name>
    <dbReference type="NCBI Taxonomy" id="645133"/>
    <lineage>
        <taxon>Eukaryota</taxon>
        <taxon>Fungi</taxon>
        <taxon>Dikarya</taxon>
        <taxon>Ascomycota</taxon>
        <taxon>Pezizomycotina</taxon>
        <taxon>Sordariomycetes</taxon>
        <taxon>Hypocreomycetidae</taxon>
        <taxon>Glomerellales</taxon>
        <taxon>Glomerellaceae</taxon>
        <taxon>Colletotrichum</taxon>
        <taxon>Colletotrichum graminicola species complex</taxon>
    </lineage>
</organism>
<dbReference type="SUPFAM" id="SSF56801">
    <property type="entry name" value="Acetyl-CoA synthetase-like"/>
    <property type="match status" value="1"/>
</dbReference>
<keyword evidence="2" id="KW-0597">Phosphoprotein</keyword>
<sequence>MSQQLITHTIDDALAREPDRVWASYAISSDIQKDGLRDVTIAQLAKAVDRLAWHIDSTIGKSTTFETLGYIGLPDVRHMMLLLAAVKTGYKVLFFSHFNSVPFSLSLCEKTDCSTLFYSEGVDAIVNPLLQAKPMKQVLVPKLDDLLVDNDSEPLKPYPYNRSFTQGIDDPVTVFHTSGTTGFPKPVVHTQRSFYVYSKWNLVPDIDGRPSADRLLRQTRRTLLTIPMYHSGGILYPFMEAFYRNKSLVLFPPLLGRIPSTTFEQMFQYADFDCLIGVPVYMEMIAKSPQMLQSLADKVAVIIFIGGALSSQIGSELSSRARVLSQYGTSESGPVFNHVTDPQDWDWLCINEERGGLRWDPYKVQGLDNVYELSFIRTPQTEKIHHAWWHTDCRDVFHTNDLFIKHPTKKHHWKFYARKDDMIVTKFAWNVNPAFVEHIIGQHPAIKHVVVGGMGRMHICALFELVDPDAAPADEVLQNIIRPLVQKSNAIADQGGQLAMERVLLSHKDKPFLLAGKVNVQRAATLKLYEKEIEDMYARLGED</sequence>
<feature type="domain" description="AMP-dependent synthetase/ligase" evidence="4">
    <location>
        <begin position="13"/>
        <end position="346"/>
    </location>
</feature>
<dbReference type="GO" id="GO:0016740">
    <property type="term" value="F:transferase activity"/>
    <property type="evidence" value="ECO:0007669"/>
    <property type="project" value="UniProtKB-KW"/>
</dbReference>
<reference evidence="6" key="1">
    <citation type="journal article" date="2012" name="Nat. Genet.">
        <title>Lifestyle transitions in plant pathogenic Colletotrichum fungi deciphered by genome and transcriptome analyses.</title>
        <authorList>
            <person name="O'Connell R.J."/>
            <person name="Thon M.R."/>
            <person name="Hacquard S."/>
            <person name="Amyotte S.G."/>
            <person name="Kleemann J."/>
            <person name="Torres M.F."/>
            <person name="Damm U."/>
            <person name="Buiate E.A."/>
            <person name="Epstein L."/>
            <person name="Alkan N."/>
            <person name="Altmueller J."/>
            <person name="Alvarado-Balderrama L."/>
            <person name="Bauser C.A."/>
            <person name="Becker C."/>
            <person name="Birren B.W."/>
            <person name="Chen Z."/>
            <person name="Choi J."/>
            <person name="Crouch J.A."/>
            <person name="Duvick J.P."/>
            <person name="Farman M.A."/>
            <person name="Gan P."/>
            <person name="Heiman D."/>
            <person name="Henrissat B."/>
            <person name="Howard R.J."/>
            <person name="Kabbage M."/>
            <person name="Koch C."/>
            <person name="Kracher B."/>
            <person name="Kubo Y."/>
            <person name="Law A.D."/>
            <person name="Lebrun M.-H."/>
            <person name="Lee Y.-H."/>
            <person name="Miyara I."/>
            <person name="Moore N."/>
            <person name="Neumann U."/>
            <person name="Nordstroem K."/>
            <person name="Panaccione D.G."/>
            <person name="Panstruga R."/>
            <person name="Place M."/>
            <person name="Proctor R.H."/>
            <person name="Prusky D."/>
            <person name="Rech G."/>
            <person name="Reinhardt R."/>
            <person name="Rollins J.A."/>
            <person name="Rounsley S."/>
            <person name="Schardl C.L."/>
            <person name="Schwartz D.C."/>
            <person name="Shenoy N."/>
            <person name="Shirasu K."/>
            <person name="Sikhakolli U.R."/>
            <person name="Stueber K."/>
            <person name="Sukno S.A."/>
            <person name="Sweigard J.A."/>
            <person name="Takano Y."/>
            <person name="Takahara H."/>
            <person name="Trail F."/>
            <person name="van der Does H.C."/>
            <person name="Voll L.M."/>
            <person name="Will I."/>
            <person name="Young S."/>
            <person name="Zeng Q."/>
            <person name="Zhang J."/>
            <person name="Zhou S."/>
            <person name="Dickman M.B."/>
            <person name="Schulze-Lefert P."/>
            <person name="Ver Loren van Themaat E."/>
            <person name="Ma L.-J."/>
            <person name="Vaillancourt L.J."/>
        </authorList>
    </citation>
    <scope>NUCLEOTIDE SEQUENCE [LARGE SCALE GENOMIC DNA]</scope>
    <source>
        <strain evidence="6">M1.001 / M2 / FGSC 10212</strain>
    </source>
</reference>
<keyword evidence="5" id="KW-0808">Transferase</keyword>
<gene>
    <name evidence="5" type="ORF">GLRG_11971</name>
</gene>
<evidence type="ECO:0000256" key="3">
    <source>
        <dbReference type="ARBA" id="ARBA00022857"/>
    </source>
</evidence>
<keyword evidence="3" id="KW-0521">NADP</keyword>
<dbReference type="GeneID" id="24417334"/>
<dbReference type="Proteomes" id="UP000008782">
    <property type="component" value="Unassembled WGS sequence"/>
</dbReference>
<dbReference type="RefSeq" id="XP_008100844.1">
    <property type="nucleotide sequence ID" value="XM_008102653.1"/>
</dbReference>
<evidence type="ECO:0000256" key="1">
    <source>
        <dbReference type="ARBA" id="ARBA00022450"/>
    </source>
</evidence>
<keyword evidence="6" id="KW-1185">Reference proteome</keyword>
<name>E3R136_COLGM</name>
<dbReference type="InterPro" id="IPR020845">
    <property type="entry name" value="AMP-binding_CS"/>
</dbReference>
<keyword evidence="1" id="KW-0596">Phosphopantetheine</keyword>
<dbReference type="AlphaFoldDB" id="E3R136"/>
<evidence type="ECO:0000259" key="4">
    <source>
        <dbReference type="Pfam" id="PF00501"/>
    </source>
</evidence>
<dbReference type="PROSITE" id="PS00455">
    <property type="entry name" value="AMP_BINDING"/>
    <property type="match status" value="1"/>
</dbReference>
<dbReference type="InterPro" id="IPR051414">
    <property type="entry name" value="Adenylate-forming_Reductase"/>
</dbReference>
<protein>
    <submittedName>
        <fullName evidence="5">Transferase</fullName>
    </submittedName>
</protein>
<evidence type="ECO:0000256" key="2">
    <source>
        <dbReference type="ARBA" id="ARBA00022553"/>
    </source>
</evidence>
<evidence type="ECO:0000313" key="5">
    <source>
        <dbReference type="EMBL" id="EFQ36824.1"/>
    </source>
</evidence>
<accession>E3R136</accession>
<dbReference type="HOGENOM" id="CLU_002220_3_3_1"/>
<dbReference type="STRING" id="645133.E3R136"/>
<dbReference type="PANTHER" id="PTHR43439:SF2">
    <property type="entry name" value="ENZYME, PUTATIVE (JCVI)-RELATED"/>
    <property type="match status" value="1"/>
</dbReference>
<dbReference type="Gene3D" id="3.40.50.12780">
    <property type="entry name" value="N-terminal domain of ligase-like"/>
    <property type="match status" value="1"/>
</dbReference>
<dbReference type="OrthoDB" id="429813at2759"/>
<dbReference type="PANTHER" id="PTHR43439">
    <property type="entry name" value="PHENYLACETATE-COENZYME A LIGASE"/>
    <property type="match status" value="1"/>
</dbReference>
<proteinExistence type="predicted"/>
<dbReference type="VEuPathDB" id="FungiDB:GLRG_11971"/>